<protein>
    <submittedName>
        <fullName evidence="1">Uncharacterized protein</fullName>
    </submittedName>
</protein>
<sequence length="50" mass="5843">MGYHHNDRTTFDLLDKKLPYPLHSKMSLLHLGMDIRLPFYSPTNVPNAFV</sequence>
<organism evidence="1 2">
    <name type="scientific">Vreelandella arcis</name>
    <dbReference type="NCBI Taxonomy" id="416873"/>
    <lineage>
        <taxon>Bacteria</taxon>
        <taxon>Pseudomonadati</taxon>
        <taxon>Pseudomonadota</taxon>
        <taxon>Gammaproteobacteria</taxon>
        <taxon>Oceanospirillales</taxon>
        <taxon>Halomonadaceae</taxon>
        <taxon>Vreelandella</taxon>
    </lineage>
</organism>
<reference evidence="2" key="1">
    <citation type="submission" date="2016-10" db="EMBL/GenBank/DDBJ databases">
        <authorList>
            <person name="Varghese N."/>
            <person name="Submissions S."/>
        </authorList>
    </citation>
    <scope>NUCLEOTIDE SEQUENCE [LARGE SCALE GENOMIC DNA]</scope>
    <source>
        <strain evidence="2">CGMCC 1.6494</strain>
    </source>
</reference>
<dbReference type="EMBL" id="FNII01000009">
    <property type="protein sequence ID" value="SDN88770.1"/>
    <property type="molecule type" value="Genomic_DNA"/>
</dbReference>
<evidence type="ECO:0000313" key="2">
    <source>
        <dbReference type="Proteomes" id="UP000199677"/>
    </source>
</evidence>
<evidence type="ECO:0000313" key="1">
    <source>
        <dbReference type="EMBL" id="SDN88770.1"/>
    </source>
</evidence>
<dbReference type="Proteomes" id="UP000199677">
    <property type="component" value="Unassembled WGS sequence"/>
</dbReference>
<accession>A0A1H0F2B5</accession>
<gene>
    <name evidence="1" type="ORF">SAMN04487951_10990</name>
</gene>
<dbReference type="AlphaFoldDB" id="A0A1H0F2B5"/>
<keyword evidence="2" id="KW-1185">Reference proteome</keyword>
<name>A0A1H0F2B5_9GAMM</name>
<proteinExistence type="predicted"/>